<evidence type="ECO:0000256" key="3">
    <source>
        <dbReference type="ARBA" id="ARBA00022452"/>
    </source>
</evidence>
<evidence type="ECO:0000313" key="15">
    <source>
        <dbReference type="EMBL" id="THF58625.1"/>
    </source>
</evidence>
<evidence type="ECO:0000256" key="4">
    <source>
        <dbReference type="ARBA" id="ARBA00022496"/>
    </source>
</evidence>
<feature type="domain" description="TonB-dependent receptor-like beta-barrel" evidence="13">
    <location>
        <begin position="278"/>
        <end position="697"/>
    </location>
</feature>
<evidence type="ECO:0000256" key="1">
    <source>
        <dbReference type="ARBA" id="ARBA00004571"/>
    </source>
</evidence>
<gene>
    <name evidence="15" type="ORF">E6O51_16685</name>
</gene>
<evidence type="ECO:0000256" key="6">
    <source>
        <dbReference type="ARBA" id="ARBA00023004"/>
    </source>
</evidence>
<evidence type="ECO:0000259" key="14">
    <source>
        <dbReference type="Pfam" id="PF07715"/>
    </source>
</evidence>
<evidence type="ECO:0000256" key="5">
    <source>
        <dbReference type="ARBA" id="ARBA00022692"/>
    </source>
</evidence>
<dbReference type="PANTHER" id="PTHR32552">
    <property type="entry name" value="FERRICHROME IRON RECEPTOR-RELATED"/>
    <property type="match status" value="1"/>
</dbReference>
<keyword evidence="2 11" id="KW-0813">Transport</keyword>
<dbReference type="GO" id="GO:0009279">
    <property type="term" value="C:cell outer membrane"/>
    <property type="evidence" value="ECO:0007669"/>
    <property type="project" value="UniProtKB-SubCell"/>
</dbReference>
<dbReference type="CDD" id="cd01347">
    <property type="entry name" value="ligand_gated_channel"/>
    <property type="match status" value="1"/>
</dbReference>
<feature type="domain" description="TonB-dependent receptor plug" evidence="14">
    <location>
        <begin position="77"/>
        <end position="182"/>
    </location>
</feature>
<keyword evidence="16" id="KW-1185">Reference proteome</keyword>
<evidence type="ECO:0000256" key="8">
    <source>
        <dbReference type="ARBA" id="ARBA00023077"/>
    </source>
</evidence>
<dbReference type="PANTHER" id="PTHR32552:SF81">
    <property type="entry name" value="TONB-DEPENDENT OUTER MEMBRANE RECEPTOR"/>
    <property type="match status" value="1"/>
</dbReference>
<keyword evidence="10 11" id="KW-0998">Cell outer membrane</keyword>
<sequence length="732" mass="79747">MRRGVPAFCEIPDFPHPQSLRNIMPATRSPRFPLNAIAAAILAMAPACSPAADAGGQADAATLSPVTVTANKIEQDVQSVPQSITVIDGATLEERGINKVADLLGEIPNMYSNAAGGHGMGISFRGLNASMFTNNNPIVVYIDGVAYSSRYGFDPSLANVERIEVLRGPQGSLYGKDAIGAVINIVTKKPENDWHGTAGVEIAEDDGRLGTFNASGALVKDALYAGINGQYGSSDGWIENTWPGMKKDASAHDNDKLSAYLLWTPNTALSAKLALSQERYTARWYEGTQAGPGGSPLGFFKRDAAEKASYDVAPKEKGDTDAQSLLLTYRMGAVTLDSVTTHKTFTLDGIYDADFGVNPLYAGLTQFNHSETETWSQEIRLSSSATTGLRWVAGVYFEKESHDQGPYGMQMPVPPLGNFEMNADSTTDTQTHALFGQIIYPFGKAELTLGGRYQSIEKEFQVDTYYLPVGMAGPAMYGMEDTKRWNQFLPRAALSYAIDPRWTAYVSYSKGYMPGGYNYFSSSGAVADNRFKPQISDNYEIGIRGRGEHLTVAANLFHMDIEDVHIYKAVGALYTTSNARKAHSTGAEVELTWHPVRNWELGGALGVIDAKYKSYDAGTHDFDGKKIENTPSHTLRLSAAWLSPGGAYARVDVRNVGRVMFYDDAVKGFAREDGYTTVDLKAGYRFADWDLYAYVHNATDEEYTSGFMSNYAITMASFGAPRKIGVGARYSF</sequence>
<keyword evidence="7" id="KW-0406">Ion transport</keyword>
<evidence type="ECO:0000256" key="10">
    <source>
        <dbReference type="ARBA" id="ARBA00023237"/>
    </source>
</evidence>
<dbReference type="EMBL" id="SSOD01000015">
    <property type="protein sequence ID" value="THF58625.1"/>
    <property type="molecule type" value="Genomic_DNA"/>
</dbReference>
<dbReference type="Gene3D" id="2.40.170.20">
    <property type="entry name" value="TonB-dependent receptor, beta-barrel domain"/>
    <property type="match status" value="1"/>
</dbReference>
<dbReference type="Proteomes" id="UP000307956">
    <property type="component" value="Unassembled WGS sequence"/>
</dbReference>
<dbReference type="InterPro" id="IPR039426">
    <property type="entry name" value="TonB-dep_rcpt-like"/>
</dbReference>
<comment type="similarity">
    <text evidence="11 12">Belongs to the TonB-dependent receptor family.</text>
</comment>
<dbReference type="OrthoDB" id="8538693at2"/>
<dbReference type="InterPro" id="IPR036942">
    <property type="entry name" value="Beta-barrel_TonB_sf"/>
</dbReference>
<comment type="subcellular location">
    <subcellularLocation>
        <location evidence="1 11">Cell outer membrane</location>
        <topology evidence="1 11">Multi-pass membrane protein</topology>
    </subcellularLocation>
</comment>
<dbReference type="Pfam" id="PF00593">
    <property type="entry name" value="TonB_dep_Rec_b-barrel"/>
    <property type="match status" value="1"/>
</dbReference>
<evidence type="ECO:0000256" key="9">
    <source>
        <dbReference type="ARBA" id="ARBA00023136"/>
    </source>
</evidence>
<evidence type="ECO:0000256" key="12">
    <source>
        <dbReference type="RuleBase" id="RU003357"/>
    </source>
</evidence>
<keyword evidence="3 11" id="KW-1134">Transmembrane beta strand</keyword>
<dbReference type="AlphaFoldDB" id="A0A4S4AHE5"/>
<reference evidence="15 16" key="1">
    <citation type="submission" date="2019-04" db="EMBL/GenBank/DDBJ databases">
        <title>Azoarcus rhizosphaerae sp. nov. isolated from rhizosphere of Ficus religiosa.</title>
        <authorList>
            <person name="Lin S.-Y."/>
            <person name="Hameed A."/>
            <person name="Hsu Y.-H."/>
            <person name="Young C.-C."/>
        </authorList>
    </citation>
    <scope>NUCLEOTIDE SEQUENCE [LARGE SCALE GENOMIC DNA]</scope>
    <source>
        <strain evidence="15 16">CC-YHH848</strain>
    </source>
</reference>
<keyword evidence="8 12" id="KW-0798">TonB box</keyword>
<evidence type="ECO:0000313" key="16">
    <source>
        <dbReference type="Proteomes" id="UP000307956"/>
    </source>
</evidence>
<dbReference type="SUPFAM" id="SSF56935">
    <property type="entry name" value="Porins"/>
    <property type="match status" value="1"/>
</dbReference>
<evidence type="ECO:0000256" key="11">
    <source>
        <dbReference type="PROSITE-ProRule" id="PRU01360"/>
    </source>
</evidence>
<name>A0A4S4AHE5_9RHOO</name>
<keyword evidence="15" id="KW-0675">Receptor</keyword>
<dbReference type="InterPro" id="IPR012910">
    <property type="entry name" value="Plug_dom"/>
</dbReference>
<keyword evidence="5 11" id="KW-0812">Transmembrane</keyword>
<dbReference type="InterPro" id="IPR000531">
    <property type="entry name" value="Beta-barrel_TonB"/>
</dbReference>
<keyword evidence="4" id="KW-0410">Iron transport</keyword>
<dbReference type="GO" id="GO:0006826">
    <property type="term" value="P:iron ion transport"/>
    <property type="evidence" value="ECO:0007669"/>
    <property type="project" value="UniProtKB-KW"/>
</dbReference>
<dbReference type="PROSITE" id="PS52016">
    <property type="entry name" value="TONB_DEPENDENT_REC_3"/>
    <property type="match status" value="1"/>
</dbReference>
<evidence type="ECO:0000259" key="13">
    <source>
        <dbReference type="Pfam" id="PF00593"/>
    </source>
</evidence>
<evidence type="ECO:0000256" key="2">
    <source>
        <dbReference type="ARBA" id="ARBA00022448"/>
    </source>
</evidence>
<comment type="caution">
    <text evidence="15">The sequence shown here is derived from an EMBL/GenBank/DDBJ whole genome shotgun (WGS) entry which is preliminary data.</text>
</comment>
<evidence type="ECO:0000256" key="7">
    <source>
        <dbReference type="ARBA" id="ARBA00023065"/>
    </source>
</evidence>
<organism evidence="15 16">
    <name type="scientific">Pseudothauera rhizosphaerae</name>
    <dbReference type="NCBI Taxonomy" id="2565932"/>
    <lineage>
        <taxon>Bacteria</taxon>
        <taxon>Pseudomonadati</taxon>
        <taxon>Pseudomonadota</taxon>
        <taxon>Betaproteobacteria</taxon>
        <taxon>Rhodocyclales</taxon>
        <taxon>Zoogloeaceae</taxon>
        <taxon>Pseudothauera</taxon>
    </lineage>
</organism>
<keyword evidence="6" id="KW-0408">Iron</keyword>
<proteinExistence type="inferred from homology"/>
<dbReference type="Pfam" id="PF07715">
    <property type="entry name" value="Plug"/>
    <property type="match status" value="1"/>
</dbReference>
<protein>
    <submittedName>
        <fullName evidence="15">TonB-dependent receptor</fullName>
    </submittedName>
</protein>
<accession>A0A4S4AHE5</accession>
<keyword evidence="9 11" id="KW-0472">Membrane</keyword>